<organism evidence="5 6">
    <name type="scientific">Microlunatus kandeliicorticis</name>
    <dbReference type="NCBI Taxonomy" id="1759536"/>
    <lineage>
        <taxon>Bacteria</taxon>
        <taxon>Bacillati</taxon>
        <taxon>Actinomycetota</taxon>
        <taxon>Actinomycetes</taxon>
        <taxon>Propionibacteriales</taxon>
        <taxon>Propionibacteriaceae</taxon>
        <taxon>Microlunatus</taxon>
    </lineage>
</organism>
<name>A0A7W3ITZ9_9ACTN</name>
<dbReference type="AlphaFoldDB" id="A0A7W3ITZ9"/>
<feature type="domain" description="PEP-utilising enzyme mobile" evidence="3">
    <location>
        <begin position="815"/>
        <end position="885"/>
    </location>
</feature>
<keyword evidence="2" id="KW-0472">Membrane</keyword>
<sequence length="943" mass="100761">MSDLDTSPDPAAAPRTPHQPEPLVLDLTELGRDDVAVAGGKGANLGELTRAAFPVPAGFVVTTAAYRRFVTAAGLDDLIVTALAGPGTEPAAAAQRIASAFAAAEPDPELRAAVLDHWRRSVGADEPLAVRSSATAEDLADASFAGQQESYLNVRGADDLLVAIRDCWASLWTERAIAYRARQEVDTESIALAVVVQRLVPAEAAGVMFTANPANGRRDQLVIAASWGLGESVVGGHVDTDEVVVDAASRVVVSRRTADKRTMTVTTEHRTTEQPVPDALARATVLDDAAAAELAGLGLAVQEHFGAPQDLEWTRTADGFALVQSRPITALPEPEGPVPDRWPVEPGSWYFRASIVEQLPDPLTPLFADLIDPAVSTSLREMMSELIGATVVRPEDASLPTVNGYAYYRYSYGGMVRLTLRTPLALMLYLRRGDQGVIPRWREHAHPRYQAAVAAWHDRDLTTVGSRELREGVAALLTEGCAYYTSVQTIIPYAATTEVVLTRFWAGVRRPDEPSAATLLLGFDSAPIRAEKSLWDLAAWARSRPGLAEWLARADDATVLGLLDRSPSEAADGEGEDGEGEDADRAAFGRRFAAHLDTWGHSVYNLDFANAVPADDPAPVLATLRFYLRGEGTDPYARQAAAAERRDRLAGQVRARLDPVRRRVFDRLLRWAQQGAPVREDALADVGLAWPQLRRMLAELGRRLVAAGALERAEQVYWLTAAELDAWIAEDPSAPAADVLAERIAERRRVWRGRRRATPPQGLPVNGAMALMESVMPARSQEAGGSVLRGIGASAGRVTAPARVLAGPEEFGLMQPGEVLVASITTPAWTPLFAMASAVVTDIGGPLSHSSIVAREYGIPAVLGTSEATRRIRSGQPVTVDGDTGLVSLEAEDQDGDPGAGDDRGAGDGRAAAGRRGRAVALGALGAGAVALIVRRRRAARQE</sequence>
<keyword evidence="5" id="KW-0670">Pyruvate</keyword>
<keyword evidence="5" id="KW-0418">Kinase</keyword>
<feature type="transmembrane region" description="Helical" evidence="2">
    <location>
        <begin position="917"/>
        <end position="934"/>
    </location>
</feature>
<dbReference type="RefSeq" id="WP_220483931.1">
    <property type="nucleotide sequence ID" value="NZ_JACGWT010000004.1"/>
</dbReference>
<keyword evidence="2" id="KW-1133">Transmembrane helix</keyword>
<evidence type="ECO:0000259" key="4">
    <source>
        <dbReference type="Pfam" id="PF01326"/>
    </source>
</evidence>
<feature type="domain" description="Pyruvate phosphate dikinase AMP/ATP-binding" evidence="4">
    <location>
        <begin position="37"/>
        <end position="333"/>
    </location>
</feature>
<dbReference type="SUPFAM" id="SSF52009">
    <property type="entry name" value="Phosphohistidine domain"/>
    <property type="match status" value="1"/>
</dbReference>
<gene>
    <name evidence="5" type="ORF">FHX74_002832</name>
</gene>
<dbReference type="Gene3D" id="3.30.470.20">
    <property type="entry name" value="ATP-grasp fold, B domain"/>
    <property type="match status" value="1"/>
</dbReference>
<dbReference type="PANTHER" id="PTHR43615">
    <property type="entry name" value="PHOSPHOENOLPYRUVATE SYNTHASE-RELATED"/>
    <property type="match status" value="1"/>
</dbReference>
<dbReference type="Pfam" id="PF01326">
    <property type="entry name" value="PPDK_N"/>
    <property type="match status" value="1"/>
</dbReference>
<dbReference type="InterPro" id="IPR008279">
    <property type="entry name" value="PEP-util_enz_mobile_dom"/>
</dbReference>
<feature type="region of interest" description="Disordered" evidence="1">
    <location>
        <begin position="1"/>
        <end position="21"/>
    </location>
</feature>
<dbReference type="EC" id="2.7.9.2" evidence="5"/>
<evidence type="ECO:0000256" key="1">
    <source>
        <dbReference type="SAM" id="MobiDB-lite"/>
    </source>
</evidence>
<accession>A0A7W3ITZ9</accession>
<keyword evidence="6" id="KW-1185">Reference proteome</keyword>
<evidence type="ECO:0000313" key="5">
    <source>
        <dbReference type="EMBL" id="MBA8795204.1"/>
    </source>
</evidence>
<comment type="caution">
    <text evidence="5">The sequence shown here is derived from an EMBL/GenBank/DDBJ whole genome shotgun (WGS) entry which is preliminary data.</text>
</comment>
<dbReference type="InterPro" id="IPR036637">
    <property type="entry name" value="Phosphohistidine_dom_sf"/>
</dbReference>
<reference evidence="5 6" key="1">
    <citation type="submission" date="2020-07" db="EMBL/GenBank/DDBJ databases">
        <title>Sequencing the genomes of 1000 actinobacteria strains.</title>
        <authorList>
            <person name="Klenk H.-P."/>
        </authorList>
    </citation>
    <scope>NUCLEOTIDE SEQUENCE [LARGE SCALE GENOMIC DNA]</scope>
    <source>
        <strain evidence="5 6">DSM 100723</strain>
    </source>
</reference>
<feature type="region of interest" description="Disordered" evidence="1">
    <location>
        <begin position="891"/>
        <end position="913"/>
    </location>
</feature>
<protein>
    <submittedName>
        <fullName evidence="5">Pyruvate,water dikinase</fullName>
        <ecNumber evidence="5">2.7.9.2</ecNumber>
    </submittedName>
</protein>
<dbReference type="Gene3D" id="3.50.30.10">
    <property type="entry name" value="Phosphohistidine domain"/>
    <property type="match status" value="1"/>
</dbReference>
<dbReference type="GO" id="GO:0008986">
    <property type="term" value="F:pyruvate, water dikinase activity"/>
    <property type="evidence" value="ECO:0007669"/>
    <property type="project" value="UniProtKB-EC"/>
</dbReference>
<dbReference type="Pfam" id="PF00391">
    <property type="entry name" value="PEP-utilizers"/>
    <property type="match status" value="1"/>
</dbReference>
<dbReference type="PANTHER" id="PTHR43615:SF1">
    <property type="entry name" value="PPDK_N DOMAIN-CONTAINING PROTEIN"/>
    <property type="match status" value="1"/>
</dbReference>
<dbReference type="Gene3D" id="3.30.1490.20">
    <property type="entry name" value="ATP-grasp fold, A domain"/>
    <property type="match status" value="1"/>
</dbReference>
<dbReference type="InterPro" id="IPR051549">
    <property type="entry name" value="PEP_Utilizing_Enz"/>
</dbReference>
<proteinExistence type="predicted"/>
<evidence type="ECO:0000256" key="2">
    <source>
        <dbReference type="SAM" id="Phobius"/>
    </source>
</evidence>
<evidence type="ECO:0000313" key="6">
    <source>
        <dbReference type="Proteomes" id="UP000523079"/>
    </source>
</evidence>
<dbReference type="InterPro" id="IPR013815">
    <property type="entry name" value="ATP_grasp_subdomain_1"/>
</dbReference>
<dbReference type="EMBL" id="JACGWT010000004">
    <property type="protein sequence ID" value="MBA8795204.1"/>
    <property type="molecule type" value="Genomic_DNA"/>
</dbReference>
<dbReference type="Proteomes" id="UP000523079">
    <property type="component" value="Unassembled WGS sequence"/>
</dbReference>
<keyword evidence="5" id="KW-0808">Transferase</keyword>
<evidence type="ECO:0000259" key="3">
    <source>
        <dbReference type="Pfam" id="PF00391"/>
    </source>
</evidence>
<dbReference type="SUPFAM" id="SSF56059">
    <property type="entry name" value="Glutathione synthetase ATP-binding domain-like"/>
    <property type="match status" value="1"/>
</dbReference>
<dbReference type="InterPro" id="IPR002192">
    <property type="entry name" value="PPDK_AMP/ATP-bd"/>
</dbReference>
<keyword evidence="2" id="KW-0812">Transmembrane</keyword>
<dbReference type="GO" id="GO:0005524">
    <property type="term" value="F:ATP binding"/>
    <property type="evidence" value="ECO:0007669"/>
    <property type="project" value="InterPro"/>
</dbReference>